<evidence type="ECO:0000313" key="8">
    <source>
        <dbReference type="EMBL" id="GAB1303344.1"/>
    </source>
</evidence>
<dbReference type="EMBL" id="BAAFST010000110">
    <property type="protein sequence ID" value="GAB1303344.1"/>
    <property type="molecule type" value="Genomic_DNA"/>
</dbReference>
<dbReference type="Gene3D" id="3.30.160.60">
    <property type="entry name" value="Classic Zinc Finger"/>
    <property type="match status" value="3"/>
</dbReference>
<evidence type="ECO:0000256" key="5">
    <source>
        <dbReference type="ARBA" id="ARBA00022833"/>
    </source>
</evidence>
<keyword evidence="9" id="KW-1185">Reference proteome</keyword>
<name>A0ABQ0FVR4_APOSI</name>
<keyword evidence="4 6" id="KW-0863">Zinc-finger</keyword>
<comment type="caution">
    <text evidence="8">The sequence shown here is derived from an EMBL/GenBank/DDBJ whole genome shotgun (WGS) entry which is preliminary data.</text>
</comment>
<evidence type="ECO:0000256" key="3">
    <source>
        <dbReference type="ARBA" id="ARBA00022737"/>
    </source>
</evidence>
<organism evidence="8 9">
    <name type="scientific">Apodemus speciosus</name>
    <name type="common">Large Japanese field mouse</name>
    <dbReference type="NCBI Taxonomy" id="105296"/>
    <lineage>
        <taxon>Eukaryota</taxon>
        <taxon>Metazoa</taxon>
        <taxon>Chordata</taxon>
        <taxon>Craniata</taxon>
        <taxon>Vertebrata</taxon>
        <taxon>Euteleostomi</taxon>
        <taxon>Mammalia</taxon>
        <taxon>Eutheria</taxon>
        <taxon>Euarchontoglires</taxon>
        <taxon>Glires</taxon>
        <taxon>Rodentia</taxon>
        <taxon>Myomorpha</taxon>
        <taxon>Muroidea</taxon>
        <taxon>Muridae</taxon>
        <taxon>Murinae</taxon>
        <taxon>Apodemus</taxon>
    </lineage>
</organism>
<dbReference type="PROSITE" id="PS00028">
    <property type="entry name" value="ZINC_FINGER_C2H2_1"/>
    <property type="match status" value="1"/>
</dbReference>
<keyword evidence="2" id="KW-0479">Metal-binding</keyword>
<evidence type="ECO:0000256" key="2">
    <source>
        <dbReference type="ARBA" id="ARBA00022723"/>
    </source>
</evidence>
<sequence length="114" mass="13222">MNVINVVKPLHSTVTSNIIKEHILEKNLMNNECRKAFAISSHLQRHKTTHTEEKPYECNQCSTAFELHSTLQYHKRTHTGEKPYECNQWGKVCSQGEVSKVSLLERNLMNIIMN</sequence>
<dbReference type="InterPro" id="IPR050758">
    <property type="entry name" value="Znf_C2H2-type"/>
</dbReference>
<dbReference type="SMART" id="SM00355">
    <property type="entry name" value="ZnF_C2H2"/>
    <property type="match status" value="2"/>
</dbReference>
<keyword evidence="3" id="KW-0677">Repeat</keyword>
<evidence type="ECO:0000256" key="1">
    <source>
        <dbReference type="ARBA" id="ARBA00004123"/>
    </source>
</evidence>
<comment type="subcellular location">
    <subcellularLocation>
        <location evidence="1">Nucleus</location>
    </subcellularLocation>
</comment>
<keyword evidence="5" id="KW-0862">Zinc</keyword>
<dbReference type="PANTHER" id="PTHR23234:SF10">
    <property type="entry name" value="RIKEN CDNA 6720489N17 GENE-RELATED"/>
    <property type="match status" value="1"/>
</dbReference>
<dbReference type="InterPro" id="IPR036236">
    <property type="entry name" value="Znf_C2H2_sf"/>
</dbReference>
<proteinExistence type="predicted"/>
<gene>
    <name evidence="8" type="ORF">APTSU1_001858700</name>
</gene>
<protein>
    <submittedName>
        <fullName evidence="8">Zinc finger protein 930</fullName>
    </submittedName>
</protein>
<dbReference type="SUPFAM" id="SSF57667">
    <property type="entry name" value="beta-beta-alpha zinc fingers"/>
    <property type="match status" value="1"/>
</dbReference>
<evidence type="ECO:0000256" key="6">
    <source>
        <dbReference type="PROSITE-ProRule" id="PRU00042"/>
    </source>
</evidence>
<dbReference type="PANTHER" id="PTHR23234">
    <property type="entry name" value="ZNF44 PROTEIN"/>
    <property type="match status" value="1"/>
</dbReference>
<evidence type="ECO:0000256" key="4">
    <source>
        <dbReference type="ARBA" id="ARBA00022771"/>
    </source>
</evidence>
<evidence type="ECO:0000259" key="7">
    <source>
        <dbReference type="PROSITE" id="PS50157"/>
    </source>
</evidence>
<dbReference type="PROSITE" id="PS50157">
    <property type="entry name" value="ZINC_FINGER_C2H2_2"/>
    <property type="match status" value="2"/>
</dbReference>
<feature type="domain" description="C2H2-type" evidence="7">
    <location>
        <begin position="28"/>
        <end position="55"/>
    </location>
</feature>
<reference evidence="8 9" key="1">
    <citation type="submission" date="2024-08" db="EMBL/GenBank/DDBJ databases">
        <title>The draft genome of Apodemus speciosus.</title>
        <authorList>
            <person name="Nabeshima K."/>
            <person name="Suzuki S."/>
            <person name="Onuma M."/>
        </authorList>
    </citation>
    <scope>NUCLEOTIDE SEQUENCE [LARGE SCALE GENOMIC DNA]</scope>
    <source>
        <strain evidence="8">IB14-021</strain>
    </source>
</reference>
<evidence type="ECO:0000313" key="9">
    <source>
        <dbReference type="Proteomes" id="UP001623349"/>
    </source>
</evidence>
<dbReference type="InterPro" id="IPR013087">
    <property type="entry name" value="Znf_C2H2_type"/>
</dbReference>
<dbReference type="Proteomes" id="UP001623349">
    <property type="component" value="Unassembled WGS sequence"/>
</dbReference>
<accession>A0ABQ0FVR4</accession>
<feature type="domain" description="C2H2-type" evidence="7">
    <location>
        <begin position="56"/>
        <end position="83"/>
    </location>
</feature>